<dbReference type="InterPro" id="IPR022907">
    <property type="entry name" value="VapC_family"/>
</dbReference>
<dbReference type="GO" id="GO:0000287">
    <property type="term" value="F:magnesium ion binding"/>
    <property type="evidence" value="ECO:0007669"/>
    <property type="project" value="UniProtKB-UniRule"/>
</dbReference>
<dbReference type="EC" id="3.1.-.-" evidence="6"/>
<dbReference type="InterPro" id="IPR002716">
    <property type="entry name" value="PIN_dom"/>
</dbReference>
<keyword evidence="5 6" id="KW-0460">Magnesium</keyword>
<evidence type="ECO:0000256" key="4">
    <source>
        <dbReference type="ARBA" id="ARBA00022801"/>
    </source>
</evidence>
<protein>
    <recommendedName>
        <fullName evidence="6">Ribonuclease VapC</fullName>
        <shortName evidence="6">RNase VapC</shortName>
        <ecNumber evidence="6">3.1.-.-</ecNumber>
    </recommendedName>
    <alternativeName>
        <fullName evidence="6">Toxin VapC</fullName>
    </alternativeName>
</protein>
<dbReference type="Proteomes" id="UP001143347">
    <property type="component" value="Unassembled WGS sequence"/>
</dbReference>
<evidence type="ECO:0000313" key="8">
    <source>
        <dbReference type="EMBL" id="MCX2966508.1"/>
    </source>
</evidence>
<evidence type="ECO:0000256" key="2">
    <source>
        <dbReference type="ARBA" id="ARBA00022722"/>
    </source>
</evidence>
<gene>
    <name evidence="6" type="primary">vapC</name>
    <name evidence="8" type="ORF">OSB52_20715</name>
</gene>
<feature type="binding site" evidence="6">
    <location>
        <position position="5"/>
    </location>
    <ligand>
        <name>Mg(2+)</name>
        <dbReference type="ChEBI" id="CHEBI:18420"/>
    </ligand>
</feature>
<keyword evidence="4 6" id="KW-0378">Hydrolase</keyword>
<proteinExistence type="inferred from homology"/>
<keyword evidence="3 6" id="KW-0479">Metal-binding</keyword>
<dbReference type="HAMAP" id="MF_00265">
    <property type="entry name" value="VapC_Nob1"/>
    <property type="match status" value="1"/>
</dbReference>
<dbReference type="InterPro" id="IPR029060">
    <property type="entry name" value="PIN-like_dom_sf"/>
</dbReference>
<evidence type="ECO:0000256" key="6">
    <source>
        <dbReference type="HAMAP-Rule" id="MF_00265"/>
    </source>
</evidence>
<keyword evidence="2 6" id="KW-0540">Nuclease</keyword>
<evidence type="ECO:0000256" key="5">
    <source>
        <dbReference type="ARBA" id="ARBA00022842"/>
    </source>
</evidence>
<dbReference type="AlphaFoldDB" id="A0A9X3I654"/>
<evidence type="ECO:0000256" key="1">
    <source>
        <dbReference type="ARBA" id="ARBA00022649"/>
    </source>
</evidence>
<name>A0A9X3I654_9ACTN</name>
<sequence length="122" mass="13282">MILVDTSVWIDHLHTKNERLTALLGDGEISCHPMVVEELAMGSIANREAVIDLLGNLVQFPVLTHVELLHLVETRRLWGRGLSPVDAGLLGSVLLVDGARLWTRDKRLSAVSVEAGVDAAVE</sequence>
<reference evidence="8" key="1">
    <citation type="submission" date="2022-10" db="EMBL/GenBank/DDBJ databases">
        <title>WGS of marine actinomycetes from Thailand.</title>
        <authorList>
            <person name="Thawai C."/>
        </authorList>
    </citation>
    <scope>NUCLEOTIDE SEQUENCE</scope>
    <source>
        <strain evidence="8">SW21</strain>
    </source>
</reference>
<comment type="similarity">
    <text evidence="6">Belongs to the PINc/VapC protein family.</text>
</comment>
<dbReference type="RefSeq" id="WP_266063370.1">
    <property type="nucleotide sequence ID" value="NZ_JAPKFM010000028.1"/>
</dbReference>
<comment type="cofactor">
    <cofactor evidence="6">
        <name>Mg(2+)</name>
        <dbReference type="ChEBI" id="CHEBI:18420"/>
    </cofactor>
</comment>
<organism evidence="8 9">
    <name type="scientific">Gordonia aquimaris</name>
    <dbReference type="NCBI Taxonomy" id="2984863"/>
    <lineage>
        <taxon>Bacteria</taxon>
        <taxon>Bacillati</taxon>
        <taxon>Actinomycetota</taxon>
        <taxon>Actinomycetes</taxon>
        <taxon>Mycobacteriales</taxon>
        <taxon>Gordoniaceae</taxon>
        <taxon>Gordonia</taxon>
    </lineage>
</organism>
<dbReference type="GO" id="GO:0004540">
    <property type="term" value="F:RNA nuclease activity"/>
    <property type="evidence" value="ECO:0007669"/>
    <property type="project" value="InterPro"/>
</dbReference>
<accession>A0A9X3I654</accession>
<dbReference type="SUPFAM" id="SSF88723">
    <property type="entry name" value="PIN domain-like"/>
    <property type="match status" value="1"/>
</dbReference>
<keyword evidence="9" id="KW-1185">Reference proteome</keyword>
<dbReference type="GO" id="GO:0090729">
    <property type="term" value="F:toxin activity"/>
    <property type="evidence" value="ECO:0007669"/>
    <property type="project" value="UniProtKB-KW"/>
</dbReference>
<feature type="binding site" evidence="6">
    <location>
        <position position="86"/>
    </location>
    <ligand>
        <name>Mg(2+)</name>
        <dbReference type="ChEBI" id="CHEBI:18420"/>
    </ligand>
</feature>
<dbReference type="Pfam" id="PF01850">
    <property type="entry name" value="PIN"/>
    <property type="match status" value="1"/>
</dbReference>
<dbReference type="GO" id="GO:0016787">
    <property type="term" value="F:hydrolase activity"/>
    <property type="evidence" value="ECO:0007669"/>
    <property type="project" value="UniProtKB-KW"/>
</dbReference>
<comment type="caution">
    <text evidence="8">The sequence shown here is derived from an EMBL/GenBank/DDBJ whole genome shotgun (WGS) entry which is preliminary data.</text>
</comment>
<dbReference type="Gene3D" id="3.40.50.1010">
    <property type="entry name" value="5'-nuclease"/>
    <property type="match status" value="1"/>
</dbReference>
<evidence type="ECO:0000313" key="9">
    <source>
        <dbReference type="Proteomes" id="UP001143347"/>
    </source>
</evidence>
<comment type="function">
    <text evidence="6">Toxic component of a toxin-antitoxin (TA) system. An RNase.</text>
</comment>
<keyword evidence="1 6" id="KW-1277">Toxin-antitoxin system</keyword>
<keyword evidence="6" id="KW-0800">Toxin</keyword>
<dbReference type="EMBL" id="JAPKFM010000028">
    <property type="protein sequence ID" value="MCX2966508.1"/>
    <property type="molecule type" value="Genomic_DNA"/>
</dbReference>
<evidence type="ECO:0000256" key="3">
    <source>
        <dbReference type="ARBA" id="ARBA00022723"/>
    </source>
</evidence>
<evidence type="ECO:0000259" key="7">
    <source>
        <dbReference type="Pfam" id="PF01850"/>
    </source>
</evidence>
<feature type="domain" description="PIN" evidence="7">
    <location>
        <begin position="2"/>
        <end position="112"/>
    </location>
</feature>